<name>A0A9J6HAZ9_HAELO</name>
<gene>
    <name evidence="1" type="ORF">HPB48_026107</name>
</gene>
<dbReference type="AlphaFoldDB" id="A0A9J6HAZ9"/>
<evidence type="ECO:0000313" key="1">
    <source>
        <dbReference type="EMBL" id="KAH9384121.1"/>
    </source>
</evidence>
<accession>A0A9J6HAZ9</accession>
<dbReference type="OrthoDB" id="8186801at2759"/>
<sequence>MNVSRRSKREFWRVLVKVKERENGAPFVAALYDGDGKPADLQAYEESFLGEMNELFTEGLAHQSRAFTVVSHAFICGAPLAAMHAKTVRIWEGQRSKDDKNKFSRYAWFSPNRHEF</sequence>
<comment type="caution">
    <text evidence="1">The sequence shown here is derived from an EMBL/GenBank/DDBJ whole genome shotgun (WGS) entry which is preliminary data.</text>
</comment>
<evidence type="ECO:0000313" key="2">
    <source>
        <dbReference type="Proteomes" id="UP000821853"/>
    </source>
</evidence>
<keyword evidence="2" id="KW-1185">Reference proteome</keyword>
<protein>
    <submittedName>
        <fullName evidence="1">Uncharacterized protein</fullName>
    </submittedName>
</protein>
<proteinExistence type="predicted"/>
<organism evidence="1 2">
    <name type="scientific">Haemaphysalis longicornis</name>
    <name type="common">Bush tick</name>
    <dbReference type="NCBI Taxonomy" id="44386"/>
    <lineage>
        <taxon>Eukaryota</taxon>
        <taxon>Metazoa</taxon>
        <taxon>Ecdysozoa</taxon>
        <taxon>Arthropoda</taxon>
        <taxon>Chelicerata</taxon>
        <taxon>Arachnida</taxon>
        <taxon>Acari</taxon>
        <taxon>Parasitiformes</taxon>
        <taxon>Ixodida</taxon>
        <taxon>Ixodoidea</taxon>
        <taxon>Ixodidae</taxon>
        <taxon>Haemaphysalinae</taxon>
        <taxon>Haemaphysalis</taxon>
    </lineage>
</organism>
<dbReference type="Proteomes" id="UP000821853">
    <property type="component" value="Unassembled WGS sequence"/>
</dbReference>
<reference evidence="1 2" key="1">
    <citation type="journal article" date="2020" name="Cell">
        <title>Large-Scale Comparative Analyses of Tick Genomes Elucidate Their Genetic Diversity and Vector Capacities.</title>
        <authorList>
            <consortium name="Tick Genome and Microbiome Consortium (TIGMIC)"/>
            <person name="Jia N."/>
            <person name="Wang J."/>
            <person name="Shi W."/>
            <person name="Du L."/>
            <person name="Sun Y."/>
            <person name="Zhan W."/>
            <person name="Jiang J.F."/>
            <person name="Wang Q."/>
            <person name="Zhang B."/>
            <person name="Ji P."/>
            <person name="Bell-Sakyi L."/>
            <person name="Cui X.M."/>
            <person name="Yuan T.T."/>
            <person name="Jiang B.G."/>
            <person name="Yang W.F."/>
            <person name="Lam T.T."/>
            <person name="Chang Q.C."/>
            <person name="Ding S.J."/>
            <person name="Wang X.J."/>
            <person name="Zhu J.G."/>
            <person name="Ruan X.D."/>
            <person name="Zhao L."/>
            <person name="Wei J.T."/>
            <person name="Ye R.Z."/>
            <person name="Que T.C."/>
            <person name="Du C.H."/>
            <person name="Zhou Y.H."/>
            <person name="Cheng J.X."/>
            <person name="Dai P.F."/>
            <person name="Guo W.B."/>
            <person name="Han X.H."/>
            <person name="Huang E.J."/>
            <person name="Li L.F."/>
            <person name="Wei W."/>
            <person name="Gao Y.C."/>
            <person name="Liu J.Z."/>
            <person name="Shao H.Z."/>
            <person name="Wang X."/>
            <person name="Wang C.C."/>
            <person name="Yang T.C."/>
            <person name="Huo Q.B."/>
            <person name="Li W."/>
            <person name="Chen H.Y."/>
            <person name="Chen S.E."/>
            <person name="Zhou L.G."/>
            <person name="Ni X.B."/>
            <person name="Tian J.H."/>
            <person name="Sheng Y."/>
            <person name="Liu T."/>
            <person name="Pan Y.S."/>
            <person name="Xia L.Y."/>
            <person name="Li J."/>
            <person name="Zhao F."/>
            <person name="Cao W.C."/>
        </authorList>
    </citation>
    <scope>NUCLEOTIDE SEQUENCE [LARGE SCALE GENOMIC DNA]</scope>
    <source>
        <strain evidence="1">HaeL-2018</strain>
    </source>
</reference>
<dbReference type="VEuPathDB" id="VectorBase:HLOH_053239"/>
<dbReference type="EMBL" id="JABSTR010001626">
    <property type="protein sequence ID" value="KAH9384121.1"/>
    <property type="molecule type" value="Genomic_DNA"/>
</dbReference>